<dbReference type="RefSeq" id="WP_399846482.1">
    <property type="nucleotide sequence ID" value="NZ_JBITWC010000045.1"/>
</dbReference>
<comment type="subcellular location">
    <subcellularLocation>
        <location evidence="1">Membrane</location>
        <topology evidence="1">Multi-pass membrane protein</topology>
    </subcellularLocation>
</comment>
<keyword evidence="9" id="KW-1185">Reference proteome</keyword>
<keyword evidence="3 6" id="KW-0812">Transmembrane</keyword>
<dbReference type="PANTHER" id="PTHR43840:SF15">
    <property type="entry name" value="MITOCHONDRIAL METAL TRANSPORTER 1-RELATED"/>
    <property type="match status" value="1"/>
</dbReference>
<feature type="transmembrane region" description="Helical" evidence="6">
    <location>
        <begin position="132"/>
        <end position="152"/>
    </location>
</feature>
<proteinExistence type="predicted"/>
<evidence type="ECO:0000256" key="6">
    <source>
        <dbReference type="SAM" id="Phobius"/>
    </source>
</evidence>
<evidence type="ECO:0000256" key="1">
    <source>
        <dbReference type="ARBA" id="ARBA00004141"/>
    </source>
</evidence>
<dbReference type="SUPFAM" id="SSF161111">
    <property type="entry name" value="Cation efflux protein transmembrane domain-like"/>
    <property type="match status" value="1"/>
</dbReference>
<gene>
    <name evidence="8" type="ORF">ACIGG6_18070</name>
</gene>
<dbReference type="EMBL" id="JBITWC010000045">
    <property type="protein sequence ID" value="MFI8751893.1"/>
    <property type="molecule type" value="Genomic_DNA"/>
</dbReference>
<evidence type="ECO:0000256" key="3">
    <source>
        <dbReference type="ARBA" id="ARBA00022692"/>
    </source>
</evidence>
<reference evidence="8 9" key="1">
    <citation type="submission" date="2024-10" db="EMBL/GenBank/DDBJ databases">
        <title>The Natural Products Discovery Center: Release of the First 8490 Sequenced Strains for Exploring Actinobacteria Biosynthetic Diversity.</title>
        <authorList>
            <person name="Kalkreuter E."/>
            <person name="Kautsar S.A."/>
            <person name="Yang D."/>
            <person name="Bader C.D."/>
            <person name="Teijaro C.N."/>
            <person name="Fluegel L."/>
            <person name="Davis C.M."/>
            <person name="Simpson J.R."/>
            <person name="Lauterbach L."/>
            <person name="Steele A.D."/>
            <person name="Gui C."/>
            <person name="Meng S."/>
            <person name="Li G."/>
            <person name="Viehrig K."/>
            <person name="Ye F."/>
            <person name="Su P."/>
            <person name="Kiefer A.F."/>
            <person name="Nichols A."/>
            <person name="Cepeda A.J."/>
            <person name="Yan W."/>
            <person name="Fan B."/>
            <person name="Jiang Y."/>
            <person name="Adhikari A."/>
            <person name="Zheng C.-J."/>
            <person name="Schuster L."/>
            <person name="Cowan T.M."/>
            <person name="Smanski M.J."/>
            <person name="Chevrette M.G."/>
            <person name="De Carvalho L.P.S."/>
            <person name="Shen B."/>
        </authorList>
    </citation>
    <scope>NUCLEOTIDE SEQUENCE [LARGE SCALE GENOMIC DNA]</scope>
    <source>
        <strain evidence="8 9">NPDC077409</strain>
    </source>
</reference>
<keyword evidence="5 6" id="KW-0472">Membrane</keyword>
<dbReference type="Proteomes" id="UP001614338">
    <property type="component" value="Unassembled WGS sequence"/>
</dbReference>
<dbReference type="PANTHER" id="PTHR43840">
    <property type="entry name" value="MITOCHONDRIAL METAL TRANSPORTER 1-RELATED"/>
    <property type="match status" value="1"/>
</dbReference>
<evidence type="ECO:0000259" key="7">
    <source>
        <dbReference type="Pfam" id="PF01545"/>
    </source>
</evidence>
<evidence type="ECO:0000256" key="4">
    <source>
        <dbReference type="ARBA" id="ARBA00022989"/>
    </source>
</evidence>
<keyword evidence="4 6" id="KW-1133">Transmembrane helix</keyword>
<evidence type="ECO:0000256" key="2">
    <source>
        <dbReference type="ARBA" id="ARBA00022448"/>
    </source>
</evidence>
<dbReference type="InterPro" id="IPR058533">
    <property type="entry name" value="Cation_efflux_TM"/>
</dbReference>
<dbReference type="InterPro" id="IPR027469">
    <property type="entry name" value="Cation_efflux_TMD_sf"/>
</dbReference>
<dbReference type="InterPro" id="IPR050291">
    <property type="entry name" value="CDF_Transporter"/>
</dbReference>
<sequence length="318" mass="35528">MKVRQPYRMPPEKKRQLNYLIKLEWWNLGFRVSIVLVLGMVLGSSQAMKAAWIEDILSLIPPIAFLVAMHFRNRPPNTTFPYGYQRATVIAFLCAATALSLMGSLLLLDSIMKLISQEHPTVGAVTLFNHTFWMGWLMIAALIYSVIPPMIIGHLQTKAAIQVHEKTVYVDGKMSKADWMTGLAAIIGIVGIGAGFWWADALAAAIIAIDVTKDGVVNLKEAVGDLLDRRPRFTSEVKPEHLAETLETELKQYSWVENAAVRLREEGHVFSGEAFITPRDTHRLSENLATAHAMLNHYDWRIYEVVVSVTDAPAAHPA</sequence>
<feature type="transmembrane region" description="Helical" evidence="6">
    <location>
        <begin position="179"/>
        <end position="199"/>
    </location>
</feature>
<keyword evidence="2" id="KW-0813">Transport</keyword>
<evidence type="ECO:0000256" key="5">
    <source>
        <dbReference type="ARBA" id="ARBA00023136"/>
    </source>
</evidence>
<feature type="transmembrane region" description="Helical" evidence="6">
    <location>
        <begin position="23"/>
        <end position="44"/>
    </location>
</feature>
<feature type="transmembrane region" description="Helical" evidence="6">
    <location>
        <begin position="50"/>
        <end position="68"/>
    </location>
</feature>
<name>A0ABW8BXD7_9GAMM</name>
<evidence type="ECO:0000313" key="8">
    <source>
        <dbReference type="EMBL" id="MFI8751893.1"/>
    </source>
</evidence>
<protein>
    <submittedName>
        <fullName evidence="8">Cation transporter</fullName>
    </submittedName>
</protein>
<feature type="domain" description="Cation efflux protein transmembrane" evidence="7">
    <location>
        <begin position="35"/>
        <end position="227"/>
    </location>
</feature>
<dbReference type="Gene3D" id="1.20.1510.10">
    <property type="entry name" value="Cation efflux protein transmembrane domain"/>
    <property type="match status" value="1"/>
</dbReference>
<accession>A0ABW8BXD7</accession>
<feature type="transmembrane region" description="Helical" evidence="6">
    <location>
        <begin position="89"/>
        <end position="112"/>
    </location>
</feature>
<organism evidence="8 9">
    <name type="scientific">Vreelandella lionensis</name>
    <dbReference type="NCBI Taxonomy" id="1144478"/>
    <lineage>
        <taxon>Bacteria</taxon>
        <taxon>Pseudomonadati</taxon>
        <taxon>Pseudomonadota</taxon>
        <taxon>Gammaproteobacteria</taxon>
        <taxon>Oceanospirillales</taxon>
        <taxon>Halomonadaceae</taxon>
        <taxon>Vreelandella</taxon>
    </lineage>
</organism>
<comment type="caution">
    <text evidence="8">The sequence shown here is derived from an EMBL/GenBank/DDBJ whole genome shotgun (WGS) entry which is preliminary data.</text>
</comment>
<evidence type="ECO:0000313" key="9">
    <source>
        <dbReference type="Proteomes" id="UP001614338"/>
    </source>
</evidence>
<dbReference type="Pfam" id="PF01545">
    <property type="entry name" value="Cation_efflux"/>
    <property type="match status" value="1"/>
</dbReference>